<evidence type="ECO:0000313" key="2">
    <source>
        <dbReference type="Proteomes" id="UP000774804"/>
    </source>
</evidence>
<dbReference type="Proteomes" id="UP000774804">
    <property type="component" value="Unassembled WGS sequence"/>
</dbReference>
<name>A0A8T1AFW1_9STRA</name>
<accession>A0A8T1AFW1</accession>
<gene>
    <name evidence="1" type="ORF">PC115_g22216</name>
</gene>
<proteinExistence type="predicted"/>
<comment type="caution">
    <text evidence="1">The sequence shown here is derived from an EMBL/GenBank/DDBJ whole genome shotgun (WGS) entry which is preliminary data.</text>
</comment>
<reference evidence="1" key="1">
    <citation type="submission" date="2018-10" db="EMBL/GenBank/DDBJ databases">
        <title>Effector identification in a new, highly contiguous assembly of the strawberry crown rot pathogen Phytophthora cactorum.</title>
        <authorList>
            <person name="Armitage A.D."/>
            <person name="Nellist C.F."/>
            <person name="Bates H."/>
            <person name="Vickerstaff R.J."/>
            <person name="Harrison R.J."/>
        </authorList>
    </citation>
    <scope>NUCLEOTIDE SEQUENCE</scope>
    <source>
        <strain evidence="1">4032</strain>
    </source>
</reference>
<evidence type="ECO:0000313" key="1">
    <source>
        <dbReference type="EMBL" id="KAG2881487.1"/>
    </source>
</evidence>
<sequence length="93" mass="11009">MGMLRMTVYHEVLGDTPFLSLYGRYPVLPIDLAFLNTGKDWKSNEVAIYRRKLYHSLRDSPRLVERQLIKAQDRHEKWLNKQVKVSYAEEDAV</sequence>
<protein>
    <submittedName>
        <fullName evidence="1">Uncharacterized protein</fullName>
    </submittedName>
</protein>
<dbReference type="AlphaFoldDB" id="A0A8T1AFW1"/>
<organism evidence="1 2">
    <name type="scientific">Phytophthora cactorum</name>
    <dbReference type="NCBI Taxonomy" id="29920"/>
    <lineage>
        <taxon>Eukaryota</taxon>
        <taxon>Sar</taxon>
        <taxon>Stramenopiles</taxon>
        <taxon>Oomycota</taxon>
        <taxon>Peronosporomycetes</taxon>
        <taxon>Peronosporales</taxon>
        <taxon>Peronosporaceae</taxon>
        <taxon>Phytophthora</taxon>
    </lineage>
</organism>
<dbReference type="EMBL" id="RCMI01001763">
    <property type="protein sequence ID" value="KAG2881487.1"/>
    <property type="molecule type" value="Genomic_DNA"/>
</dbReference>